<gene>
    <name evidence="1" type="ORF">CANINC_002481</name>
</gene>
<organism evidence="1 2">
    <name type="scientific">Pichia inconspicua</name>
    <dbReference type="NCBI Taxonomy" id="52247"/>
    <lineage>
        <taxon>Eukaryota</taxon>
        <taxon>Fungi</taxon>
        <taxon>Dikarya</taxon>
        <taxon>Ascomycota</taxon>
        <taxon>Saccharomycotina</taxon>
        <taxon>Pichiomycetes</taxon>
        <taxon>Pichiales</taxon>
        <taxon>Pichiaceae</taxon>
        <taxon>Pichia</taxon>
    </lineage>
</organism>
<proteinExistence type="predicted"/>
<dbReference type="Proteomes" id="UP000307173">
    <property type="component" value="Unassembled WGS sequence"/>
</dbReference>
<evidence type="ECO:0000313" key="1">
    <source>
        <dbReference type="EMBL" id="TID28486.1"/>
    </source>
</evidence>
<dbReference type="EMBL" id="SELW01000396">
    <property type="protein sequence ID" value="TID28486.1"/>
    <property type="molecule type" value="Genomic_DNA"/>
</dbReference>
<comment type="caution">
    <text evidence="1">The sequence shown here is derived from an EMBL/GenBank/DDBJ whole genome shotgun (WGS) entry which is preliminary data.</text>
</comment>
<protein>
    <submittedName>
        <fullName evidence="1">Uncharacterized protein</fullName>
    </submittedName>
</protein>
<evidence type="ECO:0000313" key="2">
    <source>
        <dbReference type="Proteomes" id="UP000307173"/>
    </source>
</evidence>
<keyword evidence="2" id="KW-1185">Reference proteome</keyword>
<accession>A0A4T0X187</accession>
<sequence length="195" mass="22310">MDKSCKLQEKNLKDTKDVESWLETFKKIATNATGRTSEIGVILSLMFEVNDVQKLTRFGLKCDGIELVAEVLSTIMANYGEQVLKEAIANVGGITTQFFKDIQDLWKTNPPNDQLDLPGTHMICLLNNAKYNETVTSASTVLKEMEYYTGLKCFEDMLENYQGRLSMRDVWLEIEEMVRQYQNGTEREREASLDL</sequence>
<reference evidence="1 2" key="1">
    <citation type="journal article" date="2019" name="Front. Genet.">
        <title>Whole-Genome Sequencing of the Opportunistic Yeast Pathogen Candida inconspicua Uncovers Its Hybrid Origin.</title>
        <authorList>
            <person name="Mixao V."/>
            <person name="Hansen A.P."/>
            <person name="Saus E."/>
            <person name="Boekhout T."/>
            <person name="Lass-Florl C."/>
            <person name="Gabaldon T."/>
        </authorList>
    </citation>
    <scope>NUCLEOTIDE SEQUENCE [LARGE SCALE GENOMIC DNA]</scope>
    <source>
        <strain evidence="1 2">CBS 180</strain>
    </source>
</reference>
<dbReference type="AlphaFoldDB" id="A0A4T0X187"/>
<name>A0A4T0X187_9ASCO</name>